<dbReference type="AlphaFoldDB" id="Z9JGW7"/>
<gene>
    <name evidence="2" type="ORF">AF72_12930</name>
</gene>
<organism evidence="2 3">
    <name type="scientific">Xylella taiwanensis</name>
    <dbReference type="NCBI Taxonomy" id="1444770"/>
    <lineage>
        <taxon>Bacteria</taxon>
        <taxon>Pseudomonadati</taxon>
        <taxon>Pseudomonadota</taxon>
        <taxon>Gammaproteobacteria</taxon>
        <taxon>Lysobacterales</taxon>
        <taxon>Lysobacteraceae</taxon>
        <taxon>Xylella</taxon>
    </lineage>
</organism>
<evidence type="ECO:0000256" key="1">
    <source>
        <dbReference type="SAM" id="MobiDB-lite"/>
    </source>
</evidence>
<evidence type="ECO:0000313" key="3">
    <source>
        <dbReference type="Proteomes" id="UP000020406"/>
    </source>
</evidence>
<dbReference type="Proteomes" id="UP000020406">
    <property type="component" value="Unassembled WGS sequence"/>
</dbReference>
<evidence type="ECO:0000313" key="2">
    <source>
        <dbReference type="EMBL" id="EWS77026.1"/>
    </source>
</evidence>
<accession>Z9JGW7</accession>
<dbReference type="PATRIC" id="fig|1444770.3.peg.3063"/>
<feature type="region of interest" description="Disordered" evidence="1">
    <location>
        <begin position="1"/>
        <end position="21"/>
    </location>
</feature>
<comment type="caution">
    <text evidence="2">The sequence shown here is derived from an EMBL/GenBank/DDBJ whole genome shotgun (WGS) entry which is preliminary data.</text>
</comment>
<protein>
    <submittedName>
        <fullName evidence="2">Uncharacterized protein</fullName>
    </submittedName>
</protein>
<feature type="compositionally biased region" description="Basic and acidic residues" evidence="1">
    <location>
        <begin position="1"/>
        <end position="11"/>
    </location>
</feature>
<sequence length="100" mass="10882">MRDSAQHPADRRARRKRSCRVAGRIHQDAARSCRPQGQHSSGRGAAALLVRVIPMLTYGFMTLYCTTYTAAASVTAGRGMGILHAWTEANQALWAGVLDV</sequence>
<name>Z9JGW7_9GAMM</name>
<proteinExistence type="predicted"/>
<dbReference type="eggNOG" id="ENOG502Z7VG">
    <property type="taxonomic scope" value="Bacteria"/>
</dbReference>
<reference evidence="2 3" key="1">
    <citation type="journal article" date="2014" name="Genome Announc.">
        <title>Draft Genome Sequence of Xylella fastidiosa Pear Leaf Scorch Strain in Taiwan.</title>
        <authorList>
            <person name="Su C.C."/>
            <person name="Deng W.L."/>
            <person name="Jan F.J."/>
            <person name="Chang C.J."/>
            <person name="Huang H."/>
            <person name="Chen J."/>
        </authorList>
    </citation>
    <scope>NUCLEOTIDE SEQUENCE [LARGE SCALE GENOMIC DNA]</scope>
    <source>
        <strain evidence="2 3">PLS229</strain>
    </source>
</reference>
<dbReference type="EMBL" id="JDSQ01000037">
    <property type="protein sequence ID" value="EWS77026.1"/>
    <property type="molecule type" value="Genomic_DNA"/>
</dbReference>
<dbReference type="STRING" id="1444770.AF72_12930"/>